<feature type="domain" description="Integrase catalytic" evidence="4">
    <location>
        <begin position="799"/>
        <end position="946"/>
    </location>
</feature>
<keyword evidence="1" id="KW-0694">RNA-binding</keyword>
<feature type="domain" description="CCHC-type" evidence="3">
    <location>
        <begin position="582"/>
        <end position="598"/>
    </location>
</feature>
<dbReference type="SUPFAM" id="SSF53098">
    <property type="entry name" value="Ribonuclease H-like"/>
    <property type="match status" value="1"/>
</dbReference>
<evidence type="ECO:0008006" key="7">
    <source>
        <dbReference type="Google" id="ProtNLM"/>
    </source>
</evidence>
<dbReference type="Pfam" id="PF14214">
    <property type="entry name" value="Helitron_like_N"/>
    <property type="match status" value="1"/>
</dbReference>
<sequence length="946" mass="106972">MPDVRPDVVAIVFKLKLDSLLHDLKDRDIFGKCIEDMYTIEYQKRGLPHAHILLYLHVDDLPNFAELVDELVSAQIPTDNPVLAEIVKSQMVHGSCGVDHPTSPCFRDGENSYPEYARPKNGLTWEKNGVVFDNRWVVPYNPFMTKKYNAHINAEVARDINAIKYMAKYIYKGSEKATVELQNQYDEIAMTVQGRYISPVQAVWRLMAYTTHEEKPAIMLLPFHLEGRHRVNFSQQLGPKARFFLIGWRIMRSTQTGGIYYTLTFPIFTLTPRNRMSSSSRTSRATALSLRTVDDVLECLSIHEEQVGDISRDDAISFVSSVCGADTRLARDAKCALDSVVSHLAPVCPNPKSLVKSMHECNAVLGGIQATSFFYPIATLTNASNSAYSGRTFLPEKTINSKGWSTTFASALAHYQVIDPQSIWDRFKDFFSDDCARRIQNLGDRLNPSPSYWTEEEKVHHYGLWLLGDNLRDLAAANRKTEVWTLSERLNNIDKTVPSPKLNSSNWNHWCESIQRLMYLTETARIFLPDIPTTKATTMWSAWWNSKLRESAPHIKSGELLAELTQYKSIVKIQPTKNKSIKCNYCGNIGHTENDCRKKKKVSKDRNVNVNSKVLSVVNPSDSYQLDTGSDYHVSANKDDFSSYSTSPVNVQVAGGDQVKALGRGSLNFPSLNNQKDVLHGAIHIPGQKQTILSTSQFNSIRWPSGYCKIELIRPNGSLCATFQRICGRLLYKPTVSNSDPPSVYSVARDWHSILGHSGQYAQRIMLKDAGIHNYKSQYNYEICIKSKITKCKGHGILRNVTSFGEALHMDLVGDKSVPNATWFLLAVDEFRAWKWAWPIFSKKTVPTQIRYLLENLKTKFGITPKRIHTDSGTVFQNSNLQGELLSRGIEWQKSSSHAPKQNGIVERNVRTVTEKMRTFHLQSGLPLKLWPVILNADDTEDTAGI</sequence>
<dbReference type="PROSITE" id="PS50158">
    <property type="entry name" value="ZF_CCHC"/>
    <property type="match status" value="1"/>
</dbReference>
<dbReference type="InterPro" id="IPR025476">
    <property type="entry name" value="Helitron_helicase-like"/>
</dbReference>
<evidence type="ECO:0000256" key="1">
    <source>
        <dbReference type="ARBA" id="ARBA00022884"/>
    </source>
</evidence>
<dbReference type="GO" id="GO:0015074">
    <property type="term" value="P:DNA integration"/>
    <property type="evidence" value="ECO:0007669"/>
    <property type="project" value="InterPro"/>
</dbReference>
<dbReference type="Gene3D" id="3.30.420.10">
    <property type="entry name" value="Ribonuclease H-like superfamily/Ribonuclease H"/>
    <property type="match status" value="1"/>
</dbReference>
<dbReference type="InterPro" id="IPR001878">
    <property type="entry name" value="Znf_CCHC"/>
</dbReference>
<dbReference type="InterPro" id="IPR012337">
    <property type="entry name" value="RNaseH-like_sf"/>
</dbReference>
<dbReference type="GO" id="GO:0008270">
    <property type="term" value="F:zinc ion binding"/>
    <property type="evidence" value="ECO:0007669"/>
    <property type="project" value="UniProtKB-KW"/>
</dbReference>
<dbReference type="PANTHER" id="PTHR10492:SF57">
    <property type="entry name" value="ATP-DEPENDENT DNA HELICASE"/>
    <property type="match status" value="1"/>
</dbReference>
<accession>A0A2S4PTM4</accession>
<dbReference type="Proteomes" id="UP000237438">
    <property type="component" value="Unassembled WGS sequence"/>
</dbReference>
<dbReference type="InterPro" id="IPR036875">
    <property type="entry name" value="Znf_CCHC_sf"/>
</dbReference>
<dbReference type="AlphaFoldDB" id="A0A2S4PTM4"/>
<dbReference type="Pfam" id="PF22936">
    <property type="entry name" value="Pol_BBD"/>
    <property type="match status" value="1"/>
</dbReference>
<dbReference type="GO" id="GO:0003723">
    <property type="term" value="F:RNA binding"/>
    <property type="evidence" value="ECO:0007669"/>
    <property type="project" value="UniProtKB-KW"/>
</dbReference>
<dbReference type="SUPFAM" id="SSF57756">
    <property type="entry name" value="Retrovirus zinc finger-like domains"/>
    <property type="match status" value="1"/>
</dbReference>
<dbReference type="STRING" id="225359.A0A2S4PTM4"/>
<keyword evidence="2" id="KW-0863">Zinc-finger</keyword>
<keyword evidence="2" id="KW-0479">Metal-binding</keyword>
<reference evidence="5 6" key="1">
    <citation type="submission" date="2017-10" db="EMBL/GenBank/DDBJ databases">
        <title>Development of genomic resources for the powdery mildew, Erysiphe pulchra.</title>
        <authorList>
            <person name="Wadl P.A."/>
            <person name="Mack B.M."/>
            <person name="Moore G."/>
            <person name="Beltz S.B."/>
        </authorList>
    </citation>
    <scope>NUCLEOTIDE SEQUENCE [LARGE SCALE GENOMIC DNA]</scope>
    <source>
        <strain evidence="5">Cflorida</strain>
    </source>
</reference>
<dbReference type="InterPro" id="IPR001584">
    <property type="entry name" value="Integrase_cat-core"/>
</dbReference>
<dbReference type="OrthoDB" id="1434865at2759"/>
<evidence type="ECO:0000259" key="3">
    <source>
        <dbReference type="PROSITE" id="PS50158"/>
    </source>
</evidence>
<organism evidence="5 6">
    <name type="scientific">Erysiphe pulchra</name>
    <dbReference type="NCBI Taxonomy" id="225359"/>
    <lineage>
        <taxon>Eukaryota</taxon>
        <taxon>Fungi</taxon>
        <taxon>Dikarya</taxon>
        <taxon>Ascomycota</taxon>
        <taxon>Pezizomycotina</taxon>
        <taxon>Leotiomycetes</taxon>
        <taxon>Erysiphales</taxon>
        <taxon>Erysiphaceae</taxon>
        <taxon>Erysiphe</taxon>
    </lineage>
</organism>
<proteinExistence type="predicted"/>
<name>A0A2S4PTM4_9PEZI</name>
<comment type="caution">
    <text evidence="5">The sequence shown here is derived from an EMBL/GenBank/DDBJ whole genome shotgun (WGS) entry which is preliminary data.</text>
</comment>
<evidence type="ECO:0000313" key="5">
    <source>
        <dbReference type="EMBL" id="POS85366.1"/>
    </source>
</evidence>
<protein>
    <recommendedName>
        <fullName evidence="7">Integrase catalytic domain-containing protein</fullName>
    </recommendedName>
</protein>
<evidence type="ECO:0000256" key="2">
    <source>
        <dbReference type="PROSITE-ProRule" id="PRU00047"/>
    </source>
</evidence>
<dbReference type="GO" id="GO:0005634">
    <property type="term" value="C:nucleus"/>
    <property type="evidence" value="ECO:0007669"/>
    <property type="project" value="UniProtKB-ARBA"/>
</dbReference>
<keyword evidence="6" id="KW-1185">Reference proteome</keyword>
<dbReference type="PROSITE" id="PS50994">
    <property type="entry name" value="INTEGRASE"/>
    <property type="match status" value="1"/>
</dbReference>
<dbReference type="InterPro" id="IPR036397">
    <property type="entry name" value="RNaseH_sf"/>
</dbReference>
<gene>
    <name evidence="5" type="ORF">EPUL_004436</name>
</gene>
<evidence type="ECO:0000259" key="4">
    <source>
        <dbReference type="PROSITE" id="PS50994"/>
    </source>
</evidence>
<keyword evidence="2" id="KW-0862">Zinc</keyword>
<dbReference type="EMBL" id="PEDP01000630">
    <property type="protein sequence ID" value="POS85366.1"/>
    <property type="molecule type" value="Genomic_DNA"/>
</dbReference>
<evidence type="ECO:0000313" key="6">
    <source>
        <dbReference type="Proteomes" id="UP000237438"/>
    </source>
</evidence>
<dbReference type="InterPro" id="IPR054722">
    <property type="entry name" value="PolX-like_BBD"/>
</dbReference>
<dbReference type="PANTHER" id="PTHR10492">
    <property type="match status" value="1"/>
</dbReference>